<feature type="transmembrane region" description="Helical" evidence="8">
    <location>
        <begin position="62"/>
        <end position="90"/>
    </location>
</feature>
<protein>
    <submittedName>
        <fullName evidence="10">ABC transporter permease</fullName>
    </submittedName>
</protein>
<comment type="subcellular location">
    <subcellularLocation>
        <location evidence="1 8">Cell membrane</location>
        <topology evidence="1 8">Multi-pass membrane protein</topology>
    </subcellularLocation>
</comment>
<organism evidence="10 11">
    <name type="scientific">Azospirillum thermophilum</name>
    <dbReference type="NCBI Taxonomy" id="2202148"/>
    <lineage>
        <taxon>Bacteria</taxon>
        <taxon>Pseudomonadati</taxon>
        <taxon>Pseudomonadota</taxon>
        <taxon>Alphaproteobacteria</taxon>
        <taxon>Rhodospirillales</taxon>
        <taxon>Azospirillaceae</taxon>
        <taxon>Azospirillum</taxon>
    </lineage>
</organism>
<dbReference type="InterPro" id="IPR051789">
    <property type="entry name" value="Bact_Polyamine_Transport"/>
</dbReference>
<dbReference type="Gene3D" id="1.10.3720.10">
    <property type="entry name" value="MetI-like"/>
    <property type="match status" value="1"/>
</dbReference>
<feature type="transmembrane region" description="Helical" evidence="8">
    <location>
        <begin position="131"/>
        <end position="155"/>
    </location>
</feature>
<dbReference type="KEGG" id="azz:DEW08_18290"/>
<dbReference type="CDD" id="cd06261">
    <property type="entry name" value="TM_PBP2"/>
    <property type="match status" value="1"/>
</dbReference>
<keyword evidence="7 8" id="KW-0472">Membrane</keyword>
<sequence length="274" mass="30100">MSAAAFRRWLTRTYLVVFFAYLFLPLAVMAAATFNSSRFPTITPWMGFTLNWFSALWADQRMWQALGTSLIVAAGVIAVAVPLGLAAALLLDRLHSRARNALYALMVSPLLTPGVIVGISTLVFWREWFGVTGGIFLTVVAQSSFIAAYAMLLFLARLQRLDPSLEEAALDLGATHGQVFRRITLPYLMPAILAACFLAFLQSFENYNTTLFVRGLDTTLTVYIASKVRTGLTPAVNALSLILIALTIAGAVTYEILRRREARRAARAEALAQT</sequence>
<dbReference type="AlphaFoldDB" id="A0A2S2CUC4"/>
<keyword evidence="6 8" id="KW-1133">Transmembrane helix</keyword>
<feature type="transmembrane region" description="Helical" evidence="8">
    <location>
        <begin position="102"/>
        <end position="125"/>
    </location>
</feature>
<dbReference type="PROSITE" id="PS50928">
    <property type="entry name" value="ABC_TM1"/>
    <property type="match status" value="1"/>
</dbReference>
<evidence type="ECO:0000256" key="7">
    <source>
        <dbReference type="ARBA" id="ARBA00023136"/>
    </source>
</evidence>
<feature type="transmembrane region" description="Helical" evidence="8">
    <location>
        <begin position="185"/>
        <end position="204"/>
    </location>
</feature>
<evidence type="ECO:0000256" key="6">
    <source>
        <dbReference type="ARBA" id="ARBA00022989"/>
    </source>
</evidence>
<name>A0A2S2CUC4_9PROT</name>
<dbReference type="OrthoDB" id="9808399at2"/>
<reference evidence="11" key="1">
    <citation type="submission" date="2018-05" db="EMBL/GenBank/DDBJ databases">
        <title>Azospirillum thermophila sp. nov., a novel isolated from hot spring.</title>
        <authorList>
            <person name="Zhao Z."/>
        </authorList>
    </citation>
    <scope>NUCLEOTIDE SEQUENCE [LARGE SCALE GENOMIC DNA]</scope>
    <source>
        <strain evidence="11">CFH 70021</strain>
    </source>
</reference>
<keyword evidence="4" id="KW-1003">Cell membrane</keyword>
<keyword evidence="3 8" id="KW-0813">Transport</keyword>
<evidence type="ECO:0000313" key="11">
    <source>
        <dbReference type="Proteomes" id="UP000245629"/>
    </source>
</evidence>
<dbReference type="InterPro" id="IPR035906">
    <property type="entry name" value="MetI-like_sf"/>
</dbReference>
<keyword evidence="11" id="KW-1185">Reference proteome</keyword>
<evidence type="ECO:0000259" key="9">
    <source>
        <dbReference type="PROSITE" id="PS50928"/>
    </source>
</evidence>
<evidence type="ECO:0000256" key="8">
    <source>
        <dbReference type="RuleBase" id="RU363032"/>
    </source>
</evidence>
<evidence type="ECO:0000256" key="4">
    <source>
        <dbReference type="ARBA" id="ARBA00022475"/>
    </source>
</evidence>
<dbReference type="PANTHER" id="PTHR43848:SF2">
    <property type="entry name" value="PUTRESCINE TRANSPORT SYSTEM PERMEASE PROTEIN POTI"/>
    <property type="match status" value="1"/>
</dbReference>
<proteinExistence type="inferred from homology"/>
<evidence type="ECO:0000256" key="2">
    <source>
        <dbReference type="ARBA" id="ARBA00007069"/>
    </source>
</evidence>
<dbReference type="SUPFAM" id="SSF161098">
    <property type="entry name" value="MetI-like"/>
    <property type="match status" value="1"/>
</dbReference>
<evidence type="ECO:0000256" key="3">
    <source>
        <dbReference type="ARBA" id="ARBA00022448"/>
    </source>
</evidence>
<feature type="domain" description="ABC transmembrane type-1" evidence="9">
    <location>
        <begin position="66"/>
        <end position="254"/>
    </location>
</feature>
<dbReference type="GO" id="GO:0055085">
    <property type="term" value="P:transmembrane transport"/>
    <property type="evidence" value="ECO:0007669"/>
    <property type="project" value="InterPro"/>
</dbReference>
<dbReference type="Proteomes" id="UP000245629">
    <property type="component" value="Chromosome 2"/>
</dbReference>
<evidence type="ECO:0000313" key="10">
    <source>
        <dbReference type="EMBL" id="AWK87877.1"/>
    </source>
</evidence>
<evidence type="ECO:0000256" key="5">
    <source>
        <dbReference type="ARBA" id="ARBA00022692"/>
    </source>
</evidence>
<accession>A0A2S2CUC4</accession>
<keyword evidence="5 8" id="KW-0812">Transmembrane</keyword>
<dbReference type="PANTHER" id="PTHR43848">
    <property type="entry name" value="PUTRESCINE TRANSPORT SYSTEM PERMEASE PROTEIN POTI"/>
    <property type="match status" value="1"/>
</dbReference>
<gene>
    <name evidence="10" type="ORF">DEW08_18290</name>
</gene>
<comment type="similarity">
    <text evidence="2">Belongs to the binding-protein-dependent transport system permease family. CysTW subfamily.</text>
</comment>
<dbReference type="InterPro" id="IPR000515">
    <property type="entry name" value="MetI-like"/>
</dbReference>
<dbReference type="GO" id="GO:0005886">
    <property type="term" value="C:plasma membrane"/>
    <property type="evidence" value="ECO:0007669"/>
    <property type="project" value="UniProtKB-SubCell"/>
</dbReference>
<feature type="transmembrane region" description="Helical" evidence="8">
    <location>
        <begin position="235"/>
        <end position="257"/>
    </location>
</feature>
<dbReference type="Pfam" id="PF00528">
    <property type="entry name" value="BPD_transp_1"/>
    <property type="match status" value="1"/>
</dbReference>
<evidence type="ECO:0000256" key="1">
    <source>
        <dbReference type="ARBA" id="ARBA00004651"/>
    </source>
</evidence>
<dbReference type="EMBL" id="CP029353">
    <property type="protein sequence ID" value="AWK87877.1"/>
    <property type="molecule type" value="Genomic_DNA"/>
</dbReference>
<dbReference type="RefSeq" id="WP_109329559.1">
    <property type="nucleotide sequence ID" value="NZ_CP029353.1"/>
</dbReference>